<feature type="compositionally biased region" description="Polar residues" evidence="1">
    <location>
        <begin position="57"/>
        <end position="72"/>
    </location>
</feature>
<evidence type="ECO:0000313" key="3">
    <source>
        <dbReference type="Proteomes" id="UP000253977"/>
    </source>
</evidence>
<proteinExistence type="predicted"/>
<evidence type="ECO:0000313" key="2">
    <source>
        <dbReference type="EMBL" id="RDD64195.1"/>
    </source>
</evidence>
<reference evidence="2 3" key="1">
    <citation type="submission" date="2018-07" db="EMBL/GenBank/DDBJ databases">
        <title>Thalassococcus profundi sp. nov., a marine bacterium isolated from deep seawater of Okinawa Trough.</title>
        <authorList>
            <person name="Yu M."/>
        </authorList>
    </citation>
    <scope>NUCLEOTIDE SEQUENCE [LARGE SCALE GENOMIC DNA]</scope>
    <source>
        <strain evidence="2 3">WRAS1</strain>
    </source>
</reference>
<keyword evidence="3" id="KW-1185">Reference proteome</keyword>
<comment type="caution">
    <text evidence="2">The sequence shown here is derived from an EMBL/GenBank/DDBJ whole genome shotgun (WGS) entry which is preliminary data.</text>
</comment>
<dbReference type="Proteomes" id="UP000253977">
    <property type="component" value="Unassembled WGS sequence"/>
</dbReference>
<name>A0A369TIH5_9RHOB</name>
<feature type="region of interest" description="Disordered" evidence="1">
    <location>
        <begin position="1"/>
        <end position="21"/>
    </location>
</feature>
<dbReference type="EMBL" id="QPMK01000027">
    <property type="protein sequence ID" value="RDD64195.1"/>
    <property type="molecule type" value="Genomic_DNA"/>
</dbReference>
<evidence type="ECO:0000256" key="1">
    <source>
        <dbReference type="SAM" id="MobiDB-lite"/>
    </source>
</evidence>
<accession>A0A369TIH5</accession>
<sequence length="72" mass="7890">MSLTRSCGPNPLPPARMTPSERRADLCRILALGLVRLRMRDAAQLSAEHGEFPLHNSADQSAHATPTNRRTA</sequence>
<feature type="region of interest" description="Disordered" evidence="1">
    <location>
        <begin position="50"/>
        <end position="72"/>
    </location>
</feature>
<organism evidence="2 3">
    <name type="scientific">Thalassococcus profundi</name>
    <dbReference type="NCBI Taxonomy" id="2282382"/>
    <lineage>
        <taxon>Bacteria</taxon>
        <taxon>Pseudomonadati</taxon>
        <taxon>Pseudomonadota</taxon>
        <taxon>Alphaproteobacteria</taxon>
        <taxon>Rhodobacterales</taxon>
        <taxon>Roseobacteraceae</taxon>
        <taxon>Thalassococcus</taxon>
    </lineage>
</organism>
<gene>
    <name evidence="2" type="ORF">DU478_21520</name>
</gene>
<dbReference type="AlphaFoldDB" id="A0A369TIH5"/>
<protein>
    <submittedName>
        <fullName evidence="2">Uncharacterized protein</fullName>
    </submittedName>
</protein>